<dbReference type="GO" id="GO:0004673">
    <property type="term" value="F:protein histidine kinase activity"/>
    <property type="evidence" value="ECO:0007669"/>
    <property type="project" value="UniProtKB-EC"/>
</dbReference>
<dbReference type="PANTHER" id="PTHR43065:SF42">
    <property type="entry name" value="TWO-COMPONENT SENSOR PPRA"/>
    <property type="match status" value="1"/>
</dbReference>
<keyword evidence="3" id="KW-0808">Transferase</keyword>
<dbReference type="EC" id="2.7.13.3" evidence="2"/>
<dbReference type="PANTHER" id="PTHR43065">
    <property type="entry name" value="SENSOR HISTIDINE KINASE"/>
    <property type="match status" value="1"/>
</dbReference>
<evidence type="ECO:0000313" key="6">
    <source>
        <dbReference type="EMBL" id="XCM37148.1"/>
    </source>
</evidence>
<dbReference type="EMBL" id="CP159837">
    <property type="protein sequence ID" value="XCM37148.1"/>
    <property type="molecule type" value="Genomic_DNA"/>
</dbReference>
<dbReference type="GO" id="GO:0005524">
    <property type="term" value="F:ATP binding"/>
    <property type="evidence" value="ECO:0007669"/>
    <property type="project" value="UniProtKB-KW"/>
</dbReference>
<gene>
    <name evidence="6" type="ORF">ABWT76_005963</name>
</gene>
<reference evidence="6" key="1">
    <citation type="submission" date="2024-07" db="EMBL/GenBank/DDBJ databases">
        <authorList>
            <person name="Kim Y.J."/>
            <person name="Jeong J.Y."/>
        </authorList>
    </citation>
    <scope>NUCLEOTIDE SEQUENCE</scope>
    <source>
        <strain evidence="6">GIHE-MW2</strain>
    </source>
</reference>
<dbReference type="InterPro" id="IPR004358">
    <property type="entry name" value="Sig_transdc_His_kin-like_C"/>
</dbReference>
<keyword evidence="4" id="KW-0902">Two-component regulatory system</keyword>
<dbReference type="PRINTS" id="PR00344">
    <property type="entry name" value="BCTRLSENSOR"/>
</dbReference>
<evidence type="ECO:0000259" key="5">
    <source>
        <dbReference type="PROSITE" id="PS50109"/>
    </source>
</evidence>
<dbReference type="AlphaFoldDB" id="A0AAU8JDB0"/>
<evidence type="ECO:0000256" key="3">
    <source>
        <dbReference type="ARBA" id="ARBA00022777"/>
    </source>
</evidence>
<dbReference type="GO" id="GO:0000160">
    <property type="term" value="P:phosphorelay signal transduction system"/>
    <property type="evidence" value="ECO:0007669"/>
    <property type="project" value="UniProtKB-KW"/>
</dbReference>
<keyword evidence="3" id="KW-0418">Kinase</keyword>
<organism evidence="6">
    <name type="scientific">Planktothricoides raciborskii GIHE-MW2</name>
    <dbReference type="NCBI Taxonomy" id="2792601"/>
    <lineage>
        <taxon>Bacteria</taxon>
        <taxon>Bacillati</taxon>
        <taxon>Cyanobacteriota</taxon>
        <taxon>Cyanophyceae</taxon>
        <taxon>Oscillatoriophycideae</taxon>
        <taxon>Oscillatoriales</taxon>
        <taxon>Oscillatoriaceae</taxon>
        <taxon>Planktothricoides</taxon>
    </lineage>
</organism>
<accession>A0AAU8JDB0</accession>
<evidence type="ECO:0000256" key="4">
    <source>
        <dbReference type="ARBA" id="ARBA00023012"/>
    </source>
</evidence>
<dbReference type="Gene3D" id="3.30.565.10">
    <property type="entry name" value="Histidine kinase-like ATPase, C-terminal domain"/>
    <property type="match status" value="1"/>
</dbReference>
<dbReference type="RefSeq" id="WP_054470064.1">
    <property type="nucleotide sequence ID" value="NZ_CP159837.1"/>
</dbReference>
<evidence type="ECO:0000256" key="1">
    <source>
        <dbReference type="ARBA" id="ARBA00000085"/>
    </source>
</evidence>
<sequence>MINNQALIRIRDNGCGIAESVLPQIFDPFFTTKRLGKGTGLGLSVSYQIIVEKNRGKLECSRLVAGTEFKITLPINQ</sequence>
<dbReference type="InterPro" id="IPR036890">
    <property type="entry name" value="HATPase_C_sf"/>
</dbReference>
<name>A0AAU8JDB0_9CYAN</name>
<dbReference type="SUPFAM" id="SSF55874">
    <property type="entry name" value="ATPase domain of HSP90 chaperone/DNA topoisomerase II/histidine kinase"/>
    <property type="match status" value="1"/>
</dbReference>
<keyword evidence="6" id="KW-0067">ATP-binding</keyword>
<feature type="domain" description="Histidine kinase" evidence="5">
    <location>
        <begin position="1"/>
        <end position="77"/>
    </location>
</feature>
<dbReference type="SMART" id="SM00387">
    <property type="entry name" value="HATPase_c"/>
    <property type="match status" value="1"/>
</dbReference>
<dbReference type="PROSITE" id="PS50109">
    <property type="entry name" value="HIS_KIN"/>
    <property type="match status" value="1"/>
</dbReference>
<comment type="catalytic activity">
    <reaction evidence="1">
        <text>ATP + protein L-histidine = ADP + protein N-phospho-L-histidine.</text>
        <dbReference type="EC" id="2.7.13.3"/>
    </reaction>
</comment>
<keyword evidence="6" id="KW-0547">Nucleotide-binding</keyword>
<dbReference type="Pfam" id="PF02518">
    <property type="entry name" value="HATPase_c"/>
    <property type="match status" value="1"/>
</dbReference>
<dbReference type="InterPro" id="IPR005467">
    <property type="entry name" value="His_kinase_dom"/>
</dbReference>
<protein>
    <recommendedName>
        <fullName evidence="2">histidine kinase</fullName>
        <ecNumber evidence="2">2.7.13.3</ecNumber>
    </recommendedName>
</protein>
<evidence type="ECO:0000256" key="2">
    <source>
        <dbReference type="ARBA" id="ARBA00012438"/>
    </source>
</evidence>
<dbReference type="InterPro" id="IPR003594">
    <property type="entry name" value="HATPase_dom"/>
</dbReference>
<proteinExistence type="predicted"/>